<keyword evidence="2" id="KW-1185">Reference proteome</keyword>
<evidence type="ECO:0000313" key="1">
    <source>
        <dbReference type="EMBL" id="KTD59282.1"/>
    </source>
</evidence>
<dbReference type="Proteomes" id="UP000054600">
    <property type="component" value="Unassembled WGS sequence"/>
</dbReference>
<protein>
    <recommendedName>
        <fullName evidence="3">HEXXH motif domain protein</fullName>
    </recommendedName>
</protein>
<evidence type="ECO:0000313" key="2">
    <source>
        <dbReference type="Proteomes" id="UP000054600"/>
    </source>
</evidence>
<organism evidence="1 2">
    <name type="scientific">Legionella shakespearei DSM 23087</name>
    <dbReference type="NCBI Taxonomy" id="1122169"/>
    <lineage>
        <taxon>Bacteria</taxon>
        <taxon>Pseudomonadati</taxon>
        <taxon>Pseudomonadota</taxon>
        <taxon>Gammaproteobacteria</taxon>
        <taxon>Legionellales</taxon>
        <taxon>Legionellaceae</taxon>
        <taxon>Legionella</taxon>
    </lineage>
</organism>
<name>A0A0W0YQV4_9GAMM</name>
<sequence length="276" mass="32107">MFAFFNENKLEVLLTEFEKKYAIENRLAEILSYDKVLPNISAFNSVPDWSETIFLTKFQSLNIIPYYVNKREDYFSHDNRYSATLVEEKKIDEHYKSFSNAHPMAALFCNQLIKAILITELDSYIEGTTADGLGIAHIDFKEHFNQEDFNELIIHQITHMLLFIDDFIEPLVEDSHKQLPVRTAATHKRGGNLFPLYIFFHSLCVGIEVLNYRYNFQTLEAQVNYHPITSTAMQRCKDGFLILNDHINLFTLKGKKLLSSYGELLHKLDLEISHVA</sequence>
<dbReference type="OrthoDB" id="7068575at2"/>
<accession>A0A0W0YQV4</accession>
<gene>
    <name evidence="1" type="ORF">Lsha_1978</name>
</gene>
<evidence type="ECO:0008006" key="3">
    <source>
        <dbReference type="Google" id="ProtNLM"/>
    </source>
</evidence>
<dbReference type="EMBL" id="LNYW01000049">
    <property type="protein sequence ID" value="KTD59282.1"/>
    <property type="molecule type" value="Genomic_DNA"/>
</dbReference>
<comment type="caution">
    <text evidence="1">The sequence shown here is derived from an EMBL/GenBank/DDBJ whole genome shotgun (WGS) entry which is preliminary data.</text>
</comment>
<dbReference type="AlphaFoldDB" id="A0A0W0YQV4"/>
<dbReference type="RefSeq" id="WP_018576960.1">
    <property type="nucleotide sequence ID" value="NZ_LNYW01000049.1"/>
</dbReference>
<dbReference type="PATRIC" id="fig|1122169.6.peg.2259"/>
<reference evidence="1 2" key="1">
    <citation type="submission" date="2015-11" db="EMBL/GenBank/DDBJ databases">
        <title>Genomic analysis of 38 Legionella species identifies large and diverse effector repertoires.</title>
        <authorList>
            <person name="Burstein D."/>
            <person name="Amaro F."/>
            <person name="Zusman T."/>
            <person name="Lifshitz Z."/>
            <person name="Cohen O."/>
            <person name="Gilbert J.A."/>
            <person name="Pupko T."/>
            <person name="Shuman H.A."/>
            <person name="Segal G."/>
        </authorList>
    </citation>
    <scope>NUCLEOTIDE SEQUENCE [LARGE SCALE GENOMIC DNA]</scope>
    <source>
        <strain evidence="1 2">ATCC 49655</strain>
    </source>
</reference>
<dbReference type="STRING" id="1122169.Lsha_1978"/>
<proteinExistence type="predicted"/>